<dbReference type="InterPro" id="IPR040079">
    <property type="entry name" value="Glutathione_S-Trfase"/>
</dbReference>
<dbReference type="InterPro" id="IPR036282">
    <property type="entry name" value="Glutathione-S-Trfase_C_sf"/>
</dbReference>
<dbReference type="InterPro" id="IPR019564">
    <property type="entry name" value="Sam37/metaxin_N"/>
</dbReference>
<evidence type="ECO:0000256" key="3">
    <source>
        <dbReference type="ARBA" id="ARBA00022448"/>
    </source>
</evidence>
<protein>
    <submittedName>
        <fullName evidence="10">MTX2 protein</fullName>
    </submittedName>
</protein>
<keyword evidence="5" id="KW-0653">Protein transport</keyword>
<evidence type="ECO:0000256" key="6">
    <source>
        <dbReference type="ARBA" id="ARBA00023128"/>
    </source>
</evidence>
<dbReference type="SMART" id="SM00389">
    <property type="entry name" value="HOX"/>
    <property type="match status" value="1"/>
</dbReference>
<keyword evidence="8" id="KW-0238">DNA-binding</keyword>
<dbReference type="Pfam" id="PF10568">
    <property type="entry name" value="Tom37"/>
    <property type="match status" value="1"/>
</dbReference>
<name>A0ABS2XUH5_POLSP</name>
<evidence type="ECO:0000256" key="8">
    <source>
        <dbReference type="PROSITE-ProRule" id="PRU00108"/>
    </source>
</evidence>
<dbReference type="Proteomes" id="UP001166093">
    <property type="component" value="Unassembled WGS sequence"/>
</dbReference>
<evidence type="ECO:0000259" key="9">
    <source>
        <dbReference type="PROSITE" id="PS50071"/>
    </source>
</evidence>
<keyword evidence="8" id="KW-0371">Homeobox</keyword>
<dbReference type="SFLD" id="SFLDG01180">
    <property type="entry name" value="SUF1"/>
    <property type="match status" value="1"/>
</dbReference>
<keyword evidence="11" id="KW-1185">Reference proteome</keyword>
<keyword evidence="3" id="KW-0813">Transport</keyword>
<feature type="non-terminal residue" evidence="10">
    <location>
        <position position="480"/>
    </location>
</feature>
<dbReference type="SUPFAM" id="SSF46689">
    <property type="entry name" value="Homeodomain-like"/>
    <property type="match status" value="1"/>
</dbReference>
<dbReference type="InterPro" id="IPR001356">
    <property type="entry name" value="HD"/>
</dbReference>
<evidence type="ECO:0000256" key="1">
    <source>
        <dbReference type="ARBA" id="ARBA00004294"/>
    </source>
</evidence>
<comment type="subcellular location">
    <subcellularLocation>
        <location evidence="1">Mitochondrion outer membrane</location>
    </subcellularLocation>
    <subcellularLocation>
        <location evidence="8">Nucleus</location>
    </subcellularLocation>
</comment>
<evidence type="ECO:0000256" key="7">
    <source>
        <dbReference type="ARBA" id="ARBA00023136"/>
    </source>
</evidence>
<accession>A0ABS2XUH5</accession>
<feature type="domain" description="Homeobox" evidence="9">
    <location>
        <begin position="204"/>
        <end position="249"/>
    </location>
</feature>
<dbReference type="Gene3D" id="1.10.10.60">
    <property type="entry name" value="Homeodomain-like"/>
    <property type="match status" value="1"/>
</dbReference>
<evidence type="ECO:0000313" key="10">
    <source>
        <dbReference type="EMBL" id="MBN3277549.1"/>
    </source>
</evidence>
<organism evidence="10 11">
    <name type="scientific">Polyodon spathula</name>
    <name type="common">North American paddlefish</name>
    <name type="synonym">Squalus spathula</name>
    <dbReference type="NCBI Taxonomy" id="7913"/>
    <lineage>
        <taxon>Eukaryota</taxon>
        <taxon>Metazoa</taxon>
        <taxon>Chordata</taxon>
        <taxon>Craniata</taxon>
        <taxon>Vertebrata</taxon>
        <taxon>Euteleostomi</taxon>
        <taxon>Actinopterygii</taxon>
        <taxon>Chondrostei</taxon>
        <taxon>Acipenseriformes</taxon>
        <taxon>Polyodontidae</taxon>
        <taxon>Polyodon</taxon>
    </lineage>
</organism>
<dbReference type="InterPro" id="IPR050931">
    <property type="entry name" value="Mito_Protein_Transport_Metaxin"/>
</dbReference>
<dbReference type="InterPro" id="IPR009057">
    <property type="entry name" value="Homeodomain-like_sf"/>
</dbReference>
<dbReference type="PROSITE" id="PS50071">
    <property type="entry name" value="HOMEOBOX_2"/>
    <property type="match status" value="1"/>
</dbReference>
<sequence length="480" mass="54141">MNTYFDYFSSGDVLALSAKFCHAEHRPGPLQPYSVPGESMGSVSVGANYQDQHRSHTRSPIMFPPGTLPIPYDSSQNGAEFSYLGQDAGYGLAYGCHIEPDGSGPQVQYMTSVCSGNRSFPQNHGQSGFNSPGEQDLYNQCNKEQQDRDIYLGSYQSLSPSQESYLKLNSPRDEAPVAVNTFEWMKIKRNNPKTSKVTECGLTNSVGTSRTNFTTKQLTELEKEFHFNKYLTRSRRVEIATTLQLNETQAYLRMCNLPVQVACRANAEYMSPSGKVPFIHVGNQVVSELGPIVQFIKAKGHSLSAGLDEVQKAEMKAYMELVNNMLLTAELYIQWCDENTAKEITRPRFSSPYTWPLNHVLAYQKQWEVRRKIKAIGWAGKTLDQVHEDVNQCCQALSQRLGTQPYFFNKQPTELDALVFGHLFTILTTQLTSDELGEKVKNYSNLLSFCRRIEQNYFEDHDKDSITSSTSRLSKSSSLM</sequence>
<dbReference type="InterPro" id="IPR033468">
    <property type="entry name" value="Metaxin_GST"/>
</dbReference>
<evidence type="ECO:0000256" key="4">
    <source>
        <dbReference type="ARBA" id="ARBA00022787"/>
    </source>
</evidence>
<dbReference type="EMBL" id="JAAWVQ010071187">
    <property type="protein sequence ID" value="MBN3277549.1"/>
    <property type="molecule type" value="Genomic_DNA"/>
</dbReference>
<keyword evidence="4" id="KW-1000">Mitochondrion outer membrane</keyword>
<feature type="non-terminal residue" evidence="10">
    <location>
        <position position="1"/>
    </location>
</feature>
<keyword evidence="8" id="KW-0539">Nucleus</keyword>
<comment type="similarity">
    <text evidence="2">Belongs to the metaxin family.</text>
</comment>
<reference evidence="10" key="1">
    <citation type="journal article" date="2021" name="Cell">
        <title>Tracing the genetic footprints of vertebrate landing in non-teleost ray-finned fishes.</title>
        <authorList>
            <person name="Bi X."/>
            <person name="Wang K."/>
            <person name="Yang L."/>
            <person name="Pan H."/>
            <person name="Jiang H."/>
            <person name="Wei Q."/>
            <person name="Fang M."/>
            <person name="Yu H."/>
            <person name="Zhu C."/>
            <person name="Cai Y."/>
            <person name="He Y."/>
            <person name="Gan X."/>
            <person name="Zeng H."/>
            <person name="Yu D."/>
            <person name="Zhu Y."/>
            <person name="Jiang H."/>
            <person name="Qiu Q."/>
            <person name="Yang H."/>
            <person name="Zhang Y.E."/>
            <person name="Wang W."/>
            <person name="Zhu M."/>
            <person name="He S."/>
            <person name="Zhang G."/>
        </authorList>
    </citation>
    <scope>NUCLEOTIDE SEQUENCE</scope>
    <source>
        <strain evidence="10">Pddl_001</strain>
    </source>
</reference>
<dbReference type="CDD" id="cd03211">
    <property type="entry name" value="GST_C_Metaxin2"/>
    <property type="match status" value="1"/>
</dbReference>
<evidence type="ECO:0000313" key="11">
    <source>
        <dbReference type="Proteomes" id="UP001166093"/>
    </source>
</evidence>
<evidence type="ECO:0000256" key="2">
    <source>
        <dbReference type="ARBA" id="ARBA00009170"/>
    </source>
</evidence>
<dbReference type="CDD" id="cd00086">
    <property type="entry name" value="homeodomain"/>
    <property type="match status" value="1"/>
</dbReference>
<feature type="DNA-binding region" description="Homeobox" evidence="8">
    <location>
        <begin position="206"/>
        <end position="250"/>
    </location>
</feature>
<dbReference type="PANTHER" id="PTHR12289:SF38">
    <property type="entry name" value="METAXIN-2"/>
    <property type="match status" value="1"/>
</dbReference>
<dbReference type="SUPFAM" id="SSF47616">
    <property type="entry name" value="GST C-terminal domain-like"/>
    <property type="match status" value="1"/>
</dbReference>
<gene>
    <name evidence="10" type="primary">Mtx2</name>
    <name evidence="10" type="ORF">GTO93_0004309</name>
</gene>
<dbReference type="SFLD" id="SFLDS00019">
    <property type="entry name" value="Glutathione_Transferase_(cytos"/>
    <property type="match status" value="1"/>
</dbReference>
<evidence type="ECO:0000256" key="5">
    <source>
        <dbReference type="ARBA" id="ARBA00022927"/>
    </source>
</evidence>
<dbReference type="PANTHER" id="PTHR12289">
    <property type="entry name" value="METAXIN RELATED"/>
    <property type="match status" value="1"/>
</dbReference>
<keyword evidence="7" id="KW-0472">Membrane</keyword>
<dbReference type="Gene3D" id="1.20.1050.10">
    <property type="match status" value="1"/>
</dbReference>
<comment type="caution">
    <text evidence="10">The sequence shown here is derived from an EMBL/GenBank/DDBJ whole genome shotgun (WGS) entry which is preliminary data.</text>
</comment>
<keyword evidence="6" id="KW-0496">Mitochondrion</keyword>
<dbReference type="Pfam" id="PF17171">
    <property type="entry name" value="GST_C_6"/>
    <property type="match status" value="1"/>
</dbReference>
<proteinExistence type="inferred from homology"/>